<organism evidence="1 2">
    <name type="scientific">Allacma fusca</name>
    <dbReference type="NCBI Taxonomy" id="39272"/>
    <lineage>
        <taxon>Eukaryota</taxon>
        <taxon>Metazoa</taxon>
        <taxon>Ecdysozoa</taxon>
        <taxon>Arthropoda</taxon>
        <taxon>Hexapoda</taxon>
        <taxon>Collembola</taxon>
        <taxon>Symphypleona</taxon>
        <taxon>Sminthuridae</taxon>
        <taxon>Allacma</taxon>
    </lineage>
</organism>
<dbReference type="Proteomes" id="UP000708208">
    <property type="component" value="Unassembled WGS sequence"/>
</dbReference>
<accession>A0A8J2NNY3</accession>
<dbReference type="AlphaFoldDB" id="A0A8J2NNY3"/>
<protein>
    <submittedName>
        <fullName evidence="1">Uncharacterized protein</fullName>
    </submittedName>
</protein>
<name>A0A8J2NNY3_9HEXA</name>
<reference evidence="1" key="1">
    <citation type="submission" date="2021-06" db="EMBL/GenBank/DDBJ databases">
        <authorList>
            <person name="Hodson N. C."/>
            <person name="Mongue J. A."/>
            <person name="Jaron S. K."/>
        </authorList>
    </citation>
    <scope>NUCLEOTIDE SEQUENCE</scope>
</reference>
<dbReference type="EMBL" id="CAJVCH010039799">
    <property type="protein sequence ID" value="CAG7716613.1"/>
    <property type="molecule type" value="Genomic_DNA"/>
</dbReference>
<gene>
    <name evidence="1" type="ORF">AFUS01_LOCUS6112</name>
</gene>
<proteinExistence type="predicted"/>
<keyword evidence="2" id="KW-1185">Reference proteome</keyword>
<comment type="caution">
    <text evidence="1">The sequence shown here is derived from an EMBL/GenBank/DDBJ whole genome shotgun (WGS) entry which is preliminary data.</text>
</comment>
<evidence type="ECO:0000313" key="1">
    <source>
        <dbReference type="EMBL" id="CAG7716613.1"/>
    </source>
</evidence>
<evidence type="ECO:0000313" key="2">
    <source>
        <dbReference type="Proteomes" id="UP000708208"/>
    </source>
</evidence>
<sequence>MNDTMDELRKGTLKLDNSDKRMEILENVNKTGKQCQAAETKLSESNYLKSENGGRTLLYVAMTTNTLKLKQNCRQS</sequence>